<proteinExistence type="predicted"/>
<name>A0AA39YXQ3_9PEZI</name>
<reference evidence="2" key="1">
    <citation type="submission" date="2023-06" db="EMBL/GenBank/DDBJ databases">
        <title>Genome-scale phylogeny and comparative genomics of the fungal order Sordariales.</title>
        <authorList>
            <consortium name="Lawrence Berkeley National Laboratory"/>
            <person name="Hensen N."/>
            <person name="Bonometti L."/>
            <person name="Westerberg I."/>
            <person name="Brannstrom I.O."/>
            <person name="Guillou S."/>
            <person name="Cros-Aarteil S."/>
            <person name="Calhoun S."/>
            <person name="Haridas S."/>
            <person name="Kuo A."/>
            <person name="Mondo S."/>
            <person name="Pangilinan J."/>
            <person name="Riley R."/>
            <person name="Labutti K."/>
            <person name="Andreopoulos B."/>
            <person name="Lipzen A."/>
            <person name="Chen C."/>
            <person name="Yanf M."/>
            <person name="Daum C."/>
            <person name="Ng V."/>
            <person name="Clum A."/>
            <person name="Steindorff A."/>
            <person name="Ohm R."/>
            <person name="Martin F."/>
            <person name="Silar P."/>
            <person name="Natvig D."/>
            <person name="Lalanne C."/>
            <person name="Gautier V."/>
            <person name="Ament-Velasquez S.L."/>
            <person name="Kruys A."/>
            <person name="Hutchinson M.I."/>
            <person name="Powell A.J."/>
            <person name="Barry K."/>
            <person name="Miller A.N."/>
            <person name="Grigoriev I.V."/>
            <person name="Debuchy R."/>
            <person name="Gladieux P."/>
            <person name="Thoren M.H."/>
            <person name="Johannesson H."/>
        </authorList>
    </citation>
    <scope>NUCLEOTIDE SEQUENCE</scope>
    <source>
        <strain evidence="2">CBS 307.81</strain>
    </source>
</reference>
<dbReference type="PANTHER" id="PTHR46310">
    <property type="entry name" value="AMIDASE 1"/>
    <property type="match status" value="1"/>
</dbReference>
<gene>
    <name evidence="2" type="ORF">QBC41DRAFT_236647</name>
</gene>
<comment type="caution">
    <text evidence="2">The sequence shown here is derived from an EMBL/GenBank/DDBJ whole genome shotgun (WGS) entry which is preliminary data.</text>
</comment>
<feature type="domain" description="Amidase" evidence="1">
    <location>
        <begin position="9"/>
        <end position="100"/>
    </location>
</feature>
<dbReference type="InterPro" id="IPR023631">
    <property type="entry name" value="Amidase_dom"/>
</dbReference>
<keyword evidence="3" id="KW-1185">Reference proteome</keyword>
<dbReference type="EMBL" id="JAULSY010000166">
    <property type="protein sequence ID" value="KAK0660449.1"/>
    <property type="molecule type" value="Genomic_DNA"/>
</dbReference>
<dbReference type="PANTHER" id="PTHR46310:SF7">
    <property type="entry name" value="AMIDASE 1"/>
    <property type="match status" value="1"/>
</dbReference>
<sequence length="105" mass="10906">MVPPSGTRAVIKDVIDMAGVSTSAGNKVYSGLHGARENNAVCVEKLLDAGAVILGWVKMVQYQPPFNPRGDGYQDPGCSSAGSATAASAYYWVDIALGTDSKSLL</sequence>
<evidence type="ECO:0000313" key="3">
    <source>
        <dbReference type="Proteomes" id="UP001174997"/>
    </source>
</evidence>
<dbReference type="AlphaFoldDB" id="A0AA39YXQ3"/>
<dbReference type="Pfam" id="PF01425">
    <property type="entry name" value="Amidase"/>
    <property type="match status" value="1"/>
</dbReference>
<dbReference type="Proteomes" id="UP001174997">
    <property type="component" value="Unassembled WGS sequence"/>
</dbReference>
<accession>A0AA39YXQ3</accession>
<dbReference type="InterPro" id="IPR036928">
    <property type="entry name" value="AS_sf"/>
</dbReference>
<protein>
    <submittedName>
        <fullName evidence="2">Amidase signature domain-containing protein</fullName>
    </submittedName>
</protein>
<dbReference type="SUPFAM" id="SSF75304">
    <property type="entry name" value="Amidase signature (AS) enzymes"/>
    <property type="match status" value="1"/>
</dbReference>
<evidence type="ECO:0000313" key="2">
    <source>
        <dbReference type="EMBL" id="KAK0660449.1"/>
    </source>
</evidence>
<evidence type="ECO:0000259" key="1">
    <source>
        <dbReference type="Pfam" id="PF01425"/>
    </source>
</evidence>
<organism evidence="2 3">
    <name type="scientific">Cercophora samala</name>
    <dbReference type="NCBI Taxonomy" id="330535"/>
    <lineage>
        <taxon>Eukaryota</taxon>
        <taxon>Fungi</taxon>
        <taxon>Dikarya</taxon>
        <taxon>Ascomycota</taxon>
        <taxon>Pezizomycotina</taxon>
        <taxon>Sordariomycetes</taxon>
        <taxon>Sordariomycetidae</taxon>
        <taxon>Sordariales</taxon>
        <taxon>Lasiosphaeriaceae</taxon>
        <taxon>Cercophora</taxon>
    </lineage>
</organism>
<dbReference type="Gene3D" id="3.90.1300.10">
    <property type="entry name" value="Amidase signature (AS) domain"/>
    <property type="match status" value="1"/>
</dbReference>